<evidence type="ECO:0000313" key="5">
    <source>
        <dbReference type="Proteomes" id="UP000326505"/>
    </source>
</evidence>
<name>A0A5P2X9T4_STRST</name>
<feature type="compositionally biased region" description="Gly residues" evidence="1">
    <location>
        <begin position="354"/>
        <end position="366"/>
    </location>
</feature>
<evidence type="ECO:0000256" key="1">
    <source>
        <dbReference type="SAM" id="MobiDB-lite"/>
    </source>
</evidence>
<feature type="region of interest" description="Disordered" evidence="1">
    <location>
        <begin position="78"/>
        <end position="98"/>
    </location>
</feature>
<feature type="transmembrane region" description="Helical" evidence="2">
    <location>
        <begin position="140"/>
        <end position="163"/>
    </location>
</feature>
<accession>A0A5P2X9T4</accession>
<evidence type="ECO:0000313" key="3">
    <source>
        <dbReference type="EMBL" id="MBB5107632.1"/>
    </source>
</evidence>
<keyword evidence="2" id="KW-1133">Transmembrane helix</keyword>
<dbReference type="OrthoDB" id="4338553at2"/>
<dbReference type="EMBL" id="JACHJD010000014">
    <property type="protein sequence ID" value="MBB5107632.1"/>
    <property type="molecule type" value="Genomic_DNA"/>
</dbReference>
<feature type="compositionally biased region" description="Gly residues" evidence="1">
    <location>
        <begin position="321"/>
        <end position="338"/>
    </location>
</feature>
<protein>
    <recommendedName>
        <fullName evidence="7">Extensin</fullName>
    </recommendedName>
</protein>
<sequence>MADEQDKWLDRVAAERLLRGERLDGIGDHDRERAERLARTLAALSAGKPAKTGADGELPGECGAVAAFRAARGGRTFTSETSEAHGTSEAAGAVGPVGSPLAPGVVGGVGGAPDPADEPVRIGGPAVPPRRVRWGRPVRLGAAAALAACMAGGVAVAAGAGVIPSPFHRSDREPATSASPVQTPERPLRSPSTDAPARPDEVPDAEESLLDDGKTAEPDDSATPEDPERSGTPDDDGGADRGATGSPGTDDVDPGKDAKRNSRKWYKHVVSACRDYRSGALANDRRRSLEEAARGSERVRSFCQRVLDGKGKDQDDDEPGRGNGGNGGGHGNGGNGGGKGDDEDDDHGGPRPPGGGHHGGRPGGGSHVPPVTLPHHPRPVPSYTAAPVF</sequence>
<evidence type="ECO:0008006" key="7">
    <source>
        <dbReference type="Google" id="ProtNLM"/>
    </source>
</evidence>
<dbReference type="EMBL" id="CP023690">
    <property type="protein sequence ID" value="QEV61773.1"/>
    <property type="molecule type" value="Genomic_DNA"/>
</dbReference>
<dbReference type="RefSeq" id="WP_150512723.1">
    <property type="nucleotide sequence ID" value="NZ_BMSQ01000001.1"/>
</dbReference>
<evidence type="ECO:0000313" key="6">
    <source>
        <dbReference type="Proteomes" id="UP000549009"/>
    </source>
</evidence>
<evidence type="ECO:0000256" key="2">
    <source>
        <dbReference type="SAM" id="Phobius"/>
    </source>
</evidence>
<dbReference type="KEGG" id="sspb:CP982_26210"/>
<dbReference type="Proteomes" id="UP000549009">
    <property type="component" value="Unassembled WGS sequence"/>
</dbReference>
<dbReference type="AlphaFoldDB" id="A0A5P2X9T4"/>
<reference evidence="4 5" key="1">
    <citation type="submission" date="2017-09" db="EMBL/GenBank/DDBJ databases">
        <authorList>
            <person name="Lee N."/>
            <person name="Cho B.-K."/>
        </authorList>
    </citation>
    <scope>NUCLEOTIDE SEQUENCE [LARGE SCALE GENOMIC DNA]</scope>
    <source>
        <strain evidence="4 5">ATCC 27465</strain>
    </source>
</reference>
<keyword evidence="2" id="KW-0472">Membrane</keyword>
<keyword evidence="2" id="KW-0812">Transmembrane</keyword>
<organism evidence="4 5">
    <name type="scientific">Streptomyces spectabilis</name>
    <dbReference type="NCBI Taxonomy" id="68270"/>
    <lineage>
        <taxon>Bacteria</taxon>
        <taxon>Bacillati</taxon>
        <taxon>Actinomycetota</taxon>
        <taxon>Actinomycetes</taxon>
        <taxon>Kitasatosporales</taxon>
        <taxon>Streptomycetaceae</taxon>
        <taxon>Streptomyces</taxon>
    </lineage>
</organism>
<gene>
    <name evidence="4" type="ORF">CP982_26210</name>
    <name evidence="3" type="ORF">FHS40_006749</name>
</gene>
<feature type="region of interest" description="Disordered" evidence="1">
    <location>
        <begin position="167"/>
        <end position="389"/>
    </location>
</feature>
<keyword evidence="6" id="KW-1185">Reference proteome</keyword>
<feature type="compositionally biased region" description="Basic and acidic residues" evidence="1">
    <location>
        <begin position="283"/>
        <end position="300"/>
    </location>
</feature>
<proteinExistence type="predicted"/>
<dbReference type="Proteomes" id="UP000326505">
    <property type="component" value="Chromosome"/>
</dbReference>
<evidence type="ECO:0000313" key="4">
    <source>
        <dbReference type="EMBL" id="QEV61773.1"/>
    </source>
</evidence>
<reference evidence="3 6" key="2">
    <citation type="submission" date="2020-08" db="EMBL/GenBank/DDBJ databases">
        <title>Genomic Encyclopedia of Type Strains, Phase III (KMG-III): the genomes of soil and plant-associated and newly described type strains.</title>
        <authorList>
            <person name="Whitman W."/>
        </authorList>
    </citation>
    <scope>NUCLEOTIDE SEQUENCE [LARGE SCALE GENOMIC DNA]</scope>
    <source>
        <strain evidence="3 6">CECT 3146</strain>
    </source>
</reference>